<organism evidence="3 4">
    <name type="scientific">Candidatus Kerfeldbacteria bacterium CG15_BIG_FIL_POST_REV_8_21_14_020_45_12</name>
    <dbReference type="NCBI Taxonomy" id="2014247"/>
    <lineage>
        <taxon>Bacteria</taxon>
        <taxon>Candidatus Kerfeldiibacteriota</taxon>
    </lineage>
</organism>
<feature type="transmembrane region" description="Helical" evidence="2">
    <location>
        <begin position="12"/>
        <end position="38"/>
    </location>
</feature>
<keyword evidence="2" id="KW-0812">Transmembrane</keyword>
<feature type="region of interest" description="Disordered" evidence="1">
    <location>
        <begin position="216"/>
        <end position="235"/>
    </location>
</feature>
<evidence type="ECO:0000256" key="1">
    <source>
        <dbReference type="SAM" id="MobiDB-lite"/>
    </source>
</evidence>
<accession>A0A2M7H286</accession>
<dbReference type="Proteomes" id="UP000230292">
    <property type="component" value="Unassembled WGS sequence"/>
</dbReference>
<evidence type="ECO:0008006" key="5">
    <source>
        <dbReference type="Google" id="ProtNLM"/>
    </source>
</evidence>
<dbReference type="EMBL" id="PFGC01000060">
    <property type="protein sequence ID" value="PIW36357.1"/>
    <property type="molecule type" value="Genomic_DNA"/>
</dbReference>
<dbReference type="InterPro" id="IPR008969">
    <property type="entry name" value="CarboxyPept-like_regulatory"/>
</dbReference>
<proteinExistence type="predicted"/>
<comment type="caution">
    <text evidence="3">The sequence shown here is derived from an EMBL/GenBank/DDBJ whole genome shotgun (WGS) entry which is preliminary data.</text>
</comment>
<reference evidence="3 4" key="1">
    <citation type="submission" date="2017-09" db="EMBL/GenBank/DDBJ databases">
        <title>Depth-based differentiation of microbial function through sediment-hosted aquifers and enrichment of novel symbionts in the deep terrestrial subsurface.</title>
        <authorList>
            <person name="Probst A.J."/>
            <person name="Ladd B."/>
            <person name="Jarett J.K."/>
            <person name="Geller-Mcgrath D.E."/>
            <person name="Sieber C.M."/>
            <person name="Emerson J.B."/>
            <person name="Anantharaman K."/>
            <person name="Thomas B.C."/>
            <person name="Malmstrom R."/>
            <person name="Stieglmeier M."/>
            <person name="Klingl A."/>
            <person name="Woyke T."/>
            <person name="Ryan C.M."/>
            <person name="Banfield J.F."/>
        </authorList>
    </citation>
    <scope>NUCLEOTIDE SEQUENCE [LARGE SCALE GENOMIC DNA]</scope>
    <source>
        <strain evidence="3">CG15_BIG_FIL_POST_REV_8_21_14_020_45_12</strain>
    </source>
</reference>
<keyword evidence="2" id="KW-0472">Membrane</keyword>
<name>A0A2M7H286_9BACT</name>
<dbReference type="Pfam" id="PF13620">
    <property type="entry name" value="CarboxypepD_reg"/>
    <property type="match status" value="2"/>
</dbReference>
<evidence type="ECO:0000313" key="4">
    <source>
        <dbReference type="Proteomes" id="UP000230292"/>
    </source>
</evidence>
<protein>
    <recommendedName>
        <fullName evidence="5">Carboxypeptidase regulatory-like domain-containing protein</fullName>
    </recommendedName>
</protein>
<sequence>MKQLPTNQAGTSLIEALMTIAIFTMVSISLYMMIWLALHLLRDDQARLDAIAIAQTKIEELRNAPYESVGTSGGIPSGAFSQLETVVRNNRDYHVETEIIYIDDVYDGVAPIDTVNTDYKQAEVSVTWQGQYVSEPVVLSTIFAPEGIETTAGGGTLWVEAVDSDEQPVAGATILVTNTTTVPTVNITSTTDINGRYILPGAPAATQSYHVELSKSGYSSSQTYPEDLDSNPNPDPHDLSVIALDTTTLVMVIDSLGELNIHLERRDDGTALIDIPVQITGSQRIGTDLSGADIPKYSELLTSDSSGDIVISSLESDIYTIVIDEDTTTFDLAGYSQSLPLNIAPGASETVTLLLADAESDTALLSITDISGTPIVGATVDATNADFSTNLTETTDANGQVYFSPLSQESFTVEVTAAGYEIYSTSIEVSGDMNLTLPLTAS</sequence>
<gene>
    <name evidence="3" type="ORF">COW24_05840</name>
</gene>
<evidence type="ECO:0000256" key="2">
    <source>
        <dbReference type="SAM" id="Phobius"/>
    </source>
</evidence>
<evidence type="ECO:0000313" key="3">
    <source>
        <dbReference type="EMBL" id="PIW36357.1"/>
    </source>
</evidence>
<dbReference type="AlphaFoldDB" id="A0A2M7H286"/>
<dbReference type="SUPFAM" id="SSF49464">
    <property type="entry name" value="Carboxypeptidase regulatory domain-like"/>
    <property type="match status" value="2"/>
</dbReference>
<keyword evidence="2" id="KW-1133">Transmembrane helix</keyword>
<dbReference type="Gene3D" id="2.60.40.1120">
    <property type="entry name" value="Carboxypeptidase-like, regulatory domain"/>
    <property type="match status" value="2"/>
</dbReference>